<evidence type="ECO:0000256" key="11">
    <source>
        <dbReference type="PIRSR" id="PIRSR001174-1"/>
    </source>
</evidence>
<dbReference type="AlphaFoldDB" id="A0AA95KDG2"/>
<dbReference type="GO" id="GO:0005737">
    <property type="term" value="C:cytoplasm"/>
    <property type="evidence" value="ECO:0007669"/>
    <property type="project" value="UniProtKB-SubCell"/>
</dbReference>
<dbReference type="InterPro" id="IPR003959">
    <property type="entry name" value="ATPase_AAA_core"/>
</dbReference>
<feature type="active site" evidence="9 11">
    <location>
        <position position="721"/>
    </location>
</feature>
<dbReference type="GO" id="GO:0005524">
    <property type="term" value="F:ATP binding"/>
    <property type="evidence" value="ECO:0007669"/>
    <property type="project" value="UniProtKB-UniRule"/>
</dbReference>
<evidence type="ECO:0000259" key="16">
    <source>
        <dbReference type="PROSITE" id="PS51787"/>
    </source>
</evidence>
<dbReference type="InterPro" id="IPR027065">
    <property type="entry name" value="Lon_Prtase"/>
</dbReference>
<evidence type="ECO:0000256" key="6">
    <source>
        <dbReference type="ARBA" id="ARBA00022825"/>
    </source>
</evidence>
<comment type="induction">
    <text evidence="9">By heat shock.</text>
</comment>
<dbReference type="GO" id="GO:0006515">
    <property type="term" value="P:protein quality control for misfolded or incompletely synthesized proteins"/>
    <property type="evidence" value="ECO:0007669"/>
    <property type="project" value="UniProtKB-UniRule"/>
</dbReference>
<evidence type="ECO:0000256" key="2">
    <source>
        <dbReference type="ARBA" id="ARBA00022490"/>
    </source>
</evidence>
<dbReference type="Gene3D" id="3.40.50.300">
    <property type="entry name" value="P-loop containing nucleotide triphosphate hydrolases"/>
    <property type="match status" value="1"/>
</dbReference>
<feature type="domain" description="Lon N-terminal" evidence="16">
    <location>
        <begin position="10"/>
        <end position="205"/>
    </location>
</feature>
<dbReference type="CDD" id="cd19500">
    <property type="entry name" value="RecA-like_Lon"/>
    <property type="match status" value="1"/>
</dbReference>
<evidence type="ECO:0000256" key="4">
    <source>
        <dbReference type="ARBA" id="ARBA00022741"/>
    </source>
</evidence>
<keyword evidence="5 9" id="KW-0378">Hydrolase</keyword>
<dbReference type="PROSITE" id="PS51786">
    <property type="entry name" value="LON_PROTEOLYTIC"/>
    <property type="match status" value="1"/>
</dbReference>
<dbReference type="FunFam" id="3.40.50.300:FF:000382">
    <property type="entry name" value="Lon protease homolog 2, peroxisomal"/>
    <property type="match status" value="1"/>
</dbReference>
<dbReference type="InterPro" id="IPR003593">
    <property type="entry name" value="AAA+_ATPase"/>
</dbReference>
<feature type="binding site" evidence="9 12">
    <location>
        <begin position="357"/>
        <end position="364"/>
    </location>
    <ligand>
        <name>ATP</name>
        <dbReference type="ChEBI" id="CHEBI:30616"/>
    </ligand>
</feature>
<organism evidence="17">
    <name type="scientific">Candidatus Thiocaldithrix dubininis</name>
    <dbReference type="NCBI Taxonomy" id="3080823"/>
    <lineage>
        <taxon>Bacteria</taxon>
        <taxon>Pseudomonadati</taxon>
        <taxon>Pseudomonadota</taxon>
        <taxon>Gammaproteobacteria</taxon>
        <taxon>Thiotrichales</taxon>
        <taxon>Thiotrichaceae</taxon>
        <taxon>Candidatus Thiocaldithrix</taxon>
    </lineage>
</organism>
<dbReference type="PANTHER" id="PTHR10046">
    <property type="entry name" value="ATP DEPENDENT LON PROTEASE FAMILY MEMBER"/>
    <property type="match status" value="1"/>
</dbReference>
<dbReference type="Gene3D" id="3.30.230.10">
    <property type="match status" value="1"/>
</dbReference>
<dbReference type="Gene3D" id="1.10.8.60">
    <property type="match status" value="1"/>
</dbReference>
<dbReference type="Gene3D" id="1.20.58.1480">
    <property type="match status" value="1"/>
</dbReference>
<comment type="function">
    <text evidence="9">ATP-dependent serine protease that mediates the selective degradation of mutant and abnormal proteins as well as certain short-lived regulatory proteins. Required for cellular homeostasis and for survival from DNA damage and developmental changes induced by stress. Degrades polypeptides processively to yield small peptide fragments that are 5 to 10 amino acids long. Binds to DNA in a double-stranded, site-specific manner.</text>
</comment>
<evidence type="ECO:0000256" key="12">
    <source>
        <dbReference type="PIRSR" id="PIRSR001174-2"/>
    </source>
</evidence>
<feature type="active site" evidence="9 11">
    <location>
        <position position="678"/>
    </location>
</feature>
<dbReference type="InterPro" id="IPR020568">
    <property type="entry name" value="Ribosomal_Su5_D2-typ_SF"/>
</dbReference>
<dbReference type="GO" id="GO:0016887">
    <property type="term" value="F:ATP hydrolysis activity"/>
    <property type="evidence" value="ECO:0007669"/>
    <property type="project" value="UniProtKB-UniRule"/>
</dbReference>
<dbReference type="InterPro" id="IPR003111">
    <property type="entry name" value="Lon_prtase_N"/>
</dbReference>
<dbReference type="InterPro" id="IPR014721">
    <property type="entry name" value="Ribsml_uS5_D2-typ_fold_subgr"/>
</dbReference>
<accession>A0AA95KDG2</accession>
<dbReference type="InterPro" id="IPR046336">
    <property type="entry name" value="Lon_prtase_N_sf"/>
</dbReference>
<dbReference type="FunFam" id="1.20.5.5270:FF:000002">
    <property type="entry name" value="Lon protease homolog"/>
    <property type="match status" value="1"/>
</dbReference>
<dbReference type="InterPro" id="IPR004815">
    <property type="entry name" value="Lon_bac/euk-typ"/>
</dbReference>
<dbReference type="SUPFAM" id="SSF54211">
    <property type="entry name" value="Ribosomal protein S5 domain 2-like"/>
    <property type="match status" value="1"/>
</dbReference>
<evidence type="ECO:0000256" key="13">
    <source>
        <dbReference type="PROSITE-ProRule" id="PRU01122"/>
    </source>
</evidence>
<dbReference type="GO" id="GO:0004252">
    <property type="term" value="F:serine-type endopeptidase activity"/>
    <property type="evidence" value="ECO:0007669"/>
    <property type="project" value="UniProtKB-UniRule"/>
</dbReference>
<dbReference type="HAMAP" id="MF_01973">
    <property type="entry name" value="lon_bact"/>
    <property type="match status" value="1"/>
</dbReference>
<dbReference type="GO" id="GO:0043565">
    <property type="term" value="F:sequence-specific DNA binding"/>
    <property type="evidence" value="ECO:0007669"/>
    <property type="project" value="UniProtKB-UniRule"/>
</dbReference>
<dbReference type="InterPro" id="IPR015947">
    <property type="entry name" value="PUA-like_sf"/>
</dbReference>
<feature type="domain" description="Lon proteolytic" evidence="15">
    <location>
        <begin position="594"/>
        <end position="772"/>
    </location>
</feature>
<evidence type="ECO:0000256" key="9">
    <source>
        <dbReference type="HAMAP-Rule" id="MF_01973"/>
    </source>
</evidence>
<sequence>MTDVDNKFELALFPLRNSVLFPFALTPYSAGRPISVQAIDVALQAESKELAVFTQRQADIDLPNPSDLFTIGTRALIKRMNRSDDTVEILVQGIERVRLLDTRQVDEHFIGTIERLPMPLWDSSPSVEAMQRELISLVKQYQTASQSNVSLDIEQAMQQIRDPVQLVYFMAMIPNLGVERSQQILEANSVLEIMNILHDYYTHELEVLKLRKEIAGQVQSEMSRQQREHLLRQQMRTIQQELGEGDNSAAEIDDLRQRIDEANLPDNVREEAERELTRLQRMNNAAPDYQMVRNYLDLLLDLPWEVSTEDQLDLNHASEVLDEDHYGLDKIKERILEQLAVLKLNPEAKAPILLFVGPPGVGKTSLGKSIARALGRKFERFSLGGMHDESELRGHRRTYIGAMPGRIIQAMRRAEANNPVLMLDEVDKLGRDYRGDPASALLEVLDPNQNTEFYDNYVGLPFDLSKTFFILTANALDTIPTPLLDRMEIIQLTGYSEEEKLEIAKRYLVERQRKEVGLTEAQFQLPDDTLKTLISRYTREAGVRNLERIIGRVARKIALKIARDPHVQIEPVTPNQLEGLLGPEKFLPEQARKHMPAGVAAGMAWTPVGGDILYIEAIRLPKGEGLHLTGQLGEVMKESAQTAHAWVQAQLQNMGIEDTAGRIHIHVPAGAVPKDGPSAGVTMATAMMSLYTKLPVRQDTAMTGEITLTGLVLPVGGIKEKVLAAHRAGLRQIILPKQNERDLADLPAEVRADLKVVLASDVSDVLRAAIPDLPALT</sequence>
<dbReference type="InterPro" id="IPR027543">
    <property type="entry name" value="Lon_bac"/>
</dbReference>
<keyword evidence="8 9" id="KW-0346">Stress response</keyword>
<dbReference type="EC" id="3.4.21.53" evidence="9 10"/>
<dbReference type="KEGG" id="tdu:QJT80_11730"/>
<keyword evidence="7 9" id="KW-0067">ATP-binding</keyword>
<keyword evidence="4 9" id="KW-0547">Nucleotide-binding</keyword>
<dbReference type="InterPro" id="IPR008269">
    <property type="entry name" value="Lon_proteolytic"/>
</dbReference>
<evidence type="ECO:0000256" key="14">
    <source>
        <dbReference type="RuleBase" id="RU000591"/>
    </source>
</evidence>
<dbReference type="PIRSF" id="PIRSF001174">
    <property type="entry name" value="Lon_proteas"/>
    <property type="match status" value="1"/>
</dbReference>
<dbReference type="GO" id="GO:0034605">
    <property type="term" value="P:cellular response to heat"/>
    <property type="evidence" value="ECO:0007669"/>
    <property type="project" value="UniProtKB-UniRule"/>
</dbReference>
<dbReference type="SUPFAM" id="SSF52540">
    <property type="entry name" value="P-loop containing nucleoside triphosphate hydrolases"/>
    <property type="match status" value="1"/>
</dbReference>
<dbReference type="Gene3D" id="1.20.5.5270">
    <property type="match status" value="1"/>
</dbReference>
<comment type="subcellular location">
    <subcellularLocation>
        <location evidence="1 9 10">Cytoplasm</location>
    </subcellularLocation>
</comment>
<dbReference type="NCBIfam" id="TIGR00763">
    <property type="entry name" value="lon"/>
    <property type="match status" value="1"/>
</dbReference>
<dbReference type="InterPro" id="IPR008268">
    <property type="entry name" value="Peptidase_S16_AS"/>
</dbReference>
<gene>
    <name evidence="9 17" type="primary">lon</name>
    <name evidence="17" type="ORF">QJT80_11730</name>
</gene>
<evidence type="ECO:0000256" key="5">
    <source>
        <dbReference type="ARBA" id="ARBA00022801"/>
    </source>
</evidence>
<dbReference type="Pfam" id="PF22667">
    <property type="entry name" value="Lon_lid"/>
    <property type="match status" value="1"/>
</dbReference>
<dbReference type="SUPFAM" id="SSF88697">
    <property type="entry name" value="PUA domain-like"/>
    <property type="match status" value="1"/>
</dbReference>
<evidence type="ECO:0000313" key="17">
    <source>
        <dbReference type="EMBL" id="WGZ90164.1"/>
    </source>
</evidence>
<dbReference type="PROSITE" id="PS51787">
    <property type="entry name" value="LON_N"/>
    <property type="match status" value="1"/>
</dbReference>
<dbReference type="GO" id="GO:0004176">
    <property type="term" value="F:ATP-dependent peptidase activity"/>
    <property type="evidence" value="ECO:0007669"/>
    <property type="project" value="UniProtKB-UniRule"/>
</dbReference>
<dbReference type="Gene3D" id="2.30.130.40">
    <property type="entry name" value="LON domain-like"/>
    <property type="match status" value="1"/>
</dbReference>
<keyword evidence="6 9" id="KW-0720">Serine protease</keyword>
<dbReference type="Proteomes" id="UP001300672">
    <property type="component" value="Chromosome"/>
</dbReference>
<dbReference type="Pfam" id="PF00004">
    <property type="entry name" value="AAA"/>
    <property type="match status" value="1"/>
</dbReference>
<evidence type="ECO:0000256" key="7">
    <source>
        <dbReference type="ARBA" id="ARBA00022840"/>
    </source>
</evidence>
<proteinExistence type="evidence at transcript level"/>
<evidence type="ECO:0000256" key="10">
    <source>
        <dbReference type="PIRNR" id="PIRNR001174"/>
    </source>
</evidence>
<comment type="subunit">
    <text evidence="9 10">Homohexamer. Organized in a ring with a central cavity.</text>
</comment>
<dbReference type="Pfam" id="PF05362">
    <property type="entry name" value="Lon_C"/>
    <property type="match status" value="1"/>
</dbReference>
<protein>
    <recommendedName>
        <fullName evidence="9 10">Lon protease</fullName>
        <ecNumber evidence="9 10">3.4.21.53</ecNumber>
    </recommendedName>
    <alternativeName>
        <fullName evidence="9">ATP-dependent protease La</fullName>
    </alternativeName>
</protein>
<reference evidence="17" key="2">
    <citation type="submission" date="2023-04" db="EMBL/GenBank/DDBJ databases">
        <authorList>
            <person name="Beletskiy A.V."/>
            <person name="Mardanov A.V."/>
            <person name="Ravin N.V."/>
        </authorList>
    </citation>
    <scope>NUCLEOTIDE SEQUENCE</scope>
    <source>
        <strain evidence="17">GKL-01</strain>
    </source>
</reference>
<dbReference type="InterPro" id="IPR027417">
    <property type="entry name" value="P-loop_NTPase"/>
</dbReference>
<name>A0AA95KDG2_9GAMM</name>
<dbReference type="InterPro" id="IPR054594">
    <property type="entry name" value="Lon_lid"/>
</dbReference>
<dbReference type="SMART" id="SM00464">
    <property type="entry name" value="LON"/>
    <property type="match status" value="1"/>
</dbReference>
<dbReference type="SMART" id="SM00382">
    <property type="entry name" value="AAA"/>
    <property type="match status" value="1"/>
</dbReference>
<evidence type="ECO:0000256" key="1">
    <source>
        <dbReference type="ARBA" id="ARBA00004496"/>
    </source>
</evidence>
<dbReference type="Pfam" id="PF02190">
    <property type="entry name" value="LON_substr_bdg"/>
    <property type="match status" value="1"/>
</dbReference>
<keyword evidence="3 9" id="KW-0645">Protease</keyword>
<evidence type="ECO:0000259" key="15">
    <source>
        <dbReference type="PROSITE" id="PS51786"/>
    </source>
</evidence>
<evidence type="ECO:0000256" key="3">
    <source>
        <dbReference type="ARBA" id="ARBA00022670"/>
    </source>
</evidence>
<dbReference type="PROSITE" id="PS01046">
    <property type="entry name" value="LON_SER"/>
    <property type="match status" value="1"/>
</dbReference>
<dbReference type="EMBL" id="CP124755">
    <property type="protein sequence ID" value="WGZ90164.1"/>
    <property type="molecule type" value="Genomic_DNA"/>
</dbReference>
<evidence type="ECO:0000256" key="8">
    <source>
        <dbReference type="ARBA" id="ARBA00023016"/>
    </source>
</evidence>
<reference evidence="17" key="1">
    <citation type="journal article" date="2023" name="Int. J. Mol. Sci.">
        <title>Metagenomics Revealed a New Genus 'Candidatus Thiocaldithrix dubininis' gen. nov., sp. nov. and a New Species 'Candidatus Thiothrix putei' sp. nov. in the Family Thiotrichaceae, Some Members of Which Have Traits of Both Na+- and H+-Motive Energetics.</title>
        <authorList>
            <person name="Ravin N.V."/>
            <person name="Muntyan M.S."/>
            <person name="Smolyakov D.D."/>
            <person name="Rudenko T.S."/>
            <person name="Beletsky A.V."/>
            <person name="Mardanov A.V."/>
            <person name="Grabovich M.Y."/>
        </authorList>
    </citation>
    <scope>NUCLEOTIDE SEQUENCE</scope>
    <source>
        <strain evidence="17">GKL-01</strain>
    </source>
</reference>
<keyword evidence="2 9" id="KW-0963">Cytoplasm</keyword>
<comment type="similarity">
    <text evidence="9 10 13 14">Belongs to the peptidase S16 family.</text>
</comment>
<dbReference type="PRINTS" id="PR00830">
    <property type="entry name" value="ENDOLAPTASE"/>
</dbReference>
<comment type="catalytic activity">
    <reaction evidence="9 10 13">
        <text>Hydrolysis of proteins in presence of ATP.</text>
        <dbReference type="EC" id="3.4.21.53"/>
    </reaction>
</comment>